<dbReference type="Pfam" id="PF11747">
    <property type="entry name" value="RebB"/>
    <property type="match status" value="1"/>
</dbReference>
<sequence>MAMSTPLNAMITDAVTQTNVAVLGSAPAQAMGNVYQTAAHSLSVMFENNTMMQQHAAVCAQAATNQGVMQLYGASSMASAMAMDKIATSDTPDLMMALLIALAASKK</sequence>
<dbReference type="EMBL" id="MCGG01000055">
    <property type="protein sequence ID" value="OEJ65141.1"/>
    <property type="molecule type" value="Genomic_DNA"/>
</dbReference>
<evidence type="ECO:0000313" key="1">
    <source>
        <dbReference type="EMBL" id="OEJ65141.1"/>
    </source>
</evidence>
<dbReference type="STRING" id="28181.BEN30_15785"/>
<evidence type="ECO:0000313" key="2">
    <source>
        <dbReference type="Proteomes" id="UP000095347"/>
    </source>
</evidence>
<dbReference type="OrthoDB" id="8594924at2"/>
<comment type="caution">
    <text evidence="1">The sequence shown here is derived from an EMBL/GenBank/DDBJ whole genome shotgun (WGS) entry which is preliminary data.</text>
</comment>
<protein>
    <submittedName>
        <fullName evidence="1">RebB like protein</fullName>
    </submittedName>
</protein>
<reference evidence="2" key="1">
    <citation type="submission" date="2016-07" db="EMBL/GenBank/DDBJ databases">
        <authorList>
            <person name="Florea S."/>
            <person name="Webb J.S."/>
            <person name="Jaromczyk J."/>
            <person name="Schardl C.L."/>
        </authorList>
    </citation>
    <scope>NUCLEOTIDE SEQUENCE [LARGE SCALE GENOMIC DNA]</scope>
    <source>
        <strain evidence="2">MV-1</strain>
    </source>
</reference>
<keyword evidence="2" id="KW-1185">Reference proteome</keyword>
<dbReference type="RefSeq" id="WP_069959031.1">
    <property type="nucleotide sequence ID" value="NZ_MCGG01000055.1"/>
</dbReference>
<dbReference type="Proteomes" id="UP000095347">
    <property type="component" value="Unassembled WGS sequence"/>
</dbReference>
<dbReference type="InterPro" id="IPR021070">
    <property type="entry name" value="Killing_trait_RebB"/>
</dbReference>
<gene>
    <name evidence="1" type="ORF">BEN30_15785</name>
</gene>
<proteinExistence type="predicted"/>
<accession>A0A1E5Q4Q7</accession>
<organism evidence="1 2">
    <name type="scientific">Magnetovibrio blakemorei</name>
    <dbReference type="NCBI Taxonomy" id="28181"/>
    <lineage>
        <taxon>Bacteria</taxon>
        <taxon>Pseudomonadati</taxon>
        <taxon>Pseudomonadota</taxon>
        <taxon>Alphaproteobacteria</taxon>
        <taxon>Rhodospirillales</taxon>
        <taxon>Magnetovibrionaceae</taxon>
        <taxon>Magnetovibrio</taxon>
    </lineage>
</organism>
<dbReference type="AlphaFoldDB" id="A0A1E5Q4Q7"/>
<name>A0A1E5Q4Q7_9PROT</name>